<sequence length="2260" mass="243017">TNGGTIKNSSGIDAILILPAPGTSGSLGANTDFVIDAVAPTVELISGTTNPTNGLISVTATFNESVTGFDSADILVTNGSVENFGGSGTTYTFDVNPTDGTGITVTIGVPAGSAQDAATNNNTASNTLSYTSDTVSPTVILSSSTSNPTNGLISVTATFNESVTGFIATDVTVTNGTVNNFAGSGTVYTFNVTPTGGANIAVTIGVPAGVAQDAATNNNTASNTLSYTSDTVSPTVILSSSTSNPTNGLISVTATFNESVTGFIATDVTVTNGTVNNFAGSGTVYTFNVTPTGGANIAVTIDVPAGVTQDGATNSNTASNTLTYTSNTVTPSVTLTSSTPNPTNSLVSVTATFSESVTGFDSSEILVTNGTVNNFAGSGAIYTFNVTPTNGANIAVTIDVPAGVAQDAATNSNTASNTLLYTSDTVSPSVVLSSPTPNPTNGLISVTATFSESVTGFDSTEILVTNGTVGNFAGSGAIYTFNVTPTNGANIAVTIDVPAGAAQDTAGNSNTVSNALSYNSDTVSPTAVLSSSTPNPTNGLISVTATFSESVTGFTSGNVTVTNGTVENFGGSGTSYTFDVNPTDGAGITVMINVPAGSAQDTAGNSNTASNTLTYTSDTVAPSVTEVSSTTANGTYSSGKTIAVTVKFTKSVTVTGTPQIQLETGSTDRQATYSSGSGTNTLTFNYVVQSEDISSDLDYVSTTAFTLNGGTINDSANNAAVLTLAPPGTAGSLGANKAIVIYTQLIISDDFSAPSLNTSLWTFINPRYDANFTMVGTGTKNALLNISIPSGLEHDVWSTNNAPRIMQNVSNIDFEVEVKFQSQVNKMYQSQGVIIQENINKYIRLDIFYDGYDTRKFAATFSNGNPIVITNNIINDPPVFLYMRVKREGDQWTMNYSSDGKNWTTGTAFSYSLNVTSIGPFVGNAGSRYVIPPAHNGLIDYFFNTNNPIIPEDETKLNISGYKLNASDDRGISGWNITLTNDSTTIITSTNNEGFYQFTNLVNGTYTVFEEERSGWKNISVRSQEINVTDQDITNVNFTNRPIVKTYIISGYKINQSDGTGISGWNITLTKGSNLTTRSTNANGYYEFTDIIDGTYTISEELKIGWTNVSQLSRNITVFGQDYTGVNFTNKPISTFKVSGYKLNASDGRGILGWNITIKNDHGQISNFTDENGYYEFANVARGTYTIFEELESEWTNVTPASKEITLDRDISENFTNKPLVIVSDDFSAQELNTGLWTIVDPRNDSDISIIGTGTKNASLSISVPDTSQHEFKIGNYDAPRIMQKASNKDFEIEVKFQSEMTSVNQMEGVIIQQDNNKSIRFNFERDYFSTNIMAITFDNESYNVMSMNSISGSPAPLYMRIKRAGDQWTMNYSTDGMNWTTGAIFSYVLKVTSIGPFVGQSGSGYFPPEYTGKIDYFFNTESIIVPEDPTKFNLTGYKINASDGSGIPGWNITITNGSIQTNKSTGSDGFYEFKELVEGTYTVFEEQRSGWTNVSPVSLEIKGIDQDILSNFTNRPRVYTYNLSGYKINASDNTGIQGWNITVTNGSATIKTSTNNTGYYEFTDLVNGTYNVTEEELPEWINVTPLTQEITIDGRDNLSVNFRNQPRVYTYKLSGYKINANDNTGIQGWNITITNGSATIKTTTNNTGYYEFTDLLNGTYTISEELKPEWLNVTPLSLNRTILGSNVQNVNFMNKPLEIISDDFSDETLNTSLWTFINPRNDATYTMVGSGTKDALLNISIPSGLDHDVWSGNRAPRIMQNAPDKDFEIEIKFQSILNKKYQSEGIIVEQDSLNYIRFDFESDGTYTKIFAATFANGAGTPRSMIIINSSSSSPVNLAMRVKRVGNQWLMNYSRDGINWNPGINFVYTLKVTSVGLFVGNAGLPAPAHTGLIDYFFNTNSPKAPEDPSKFSISGYIINASDGRGIPGWNVTAKSDAIQTTVSTNDTGFYNFPYLLNGTYTIFEELQPEWVNLTPLSREVTIDGQGVTNFNFINKPLVIVSDDFSSPSLKSPLWTVINPLNDSTISIIGTGTKNASLSISVPDTSQHEFKDGNLNAPRVMQNASNEDFEIEVKFQSQMTTMNQMEGVIIQQDNNKSIRFNFEQDLLNTNIIALTNDNESFEVKSTTSISGSPVPLYMRIKRAGDQWTMNYSTDGMNWATGATFSYVLKVTSVGPFVGQSGLPYFPPAYTGQIDYFFNTESIIIPEDPTKFNLTGYKINASDGTGIPGWNITITNGSIQTNKSTGSNGFYEFKELVEGTYT</sequence>
<evidence type="ECO:0000313" key="9">
    <source>
        <dbReference type="Proteomes" id="UP000050360"/>
    </source>
</evidence>
<dbReference type="InterPro" id="IPR013320">
    <property type="entry name" value="ConA-like_dom_sf"/>
</dbReference>
<dbReference type="GO" id="GO:0030246">
    <property type="term" value="F:carbohydrate binding"/>
    <property type="evidence" value="ECO:0007669"/>
    <property type="project" value="InterPro"/>
</dbReference>
<dbReference type="InterPro" id="IPR013783">
    <property type="entry name" value="Ig-like_fold"/>
</dbReference>
<dbReference type="PANTHER" id="PTHR34677">
    <property type="match status" value="1"/>
</dbReference>
<reference evidence="8 9" key="1">
    <citation type="submission" date="2015-09" db="EMBL/GenBank/DDBJ databases">
        <title>A metagenomics-based metabolic model of nitrate-dependent anaerobic oxidation of methane by Methanoperedens-like archaea.</title>
        <authorList>
            <person name="Arshad A."/>
            <person name="Speth D.R."/>
            <person name="De Graaf R.M."/>
            <person name="Op Den Camp H.J."/>
            <person name="Jetten M.S."/>
            <person name="Welte C.U."/>
        </authorList>
    </citation>
    <scope>NUCLEOTIDE SEQUENCE [LARGE SCALE GENOMIC DNA]</scope>
</reference>
<evidence type="ECO:0000313" key="8">
    <source>
        <dbReference type="EMBL" id="KPQ43049.1"/>
    </source>
</evidence>
<comment type="subcellular location">
    <subcellularLocation>
        <location evidence="1">Secreted</location>
    </subcellularLocation>
</comment>
<dbReference type="InterPro" id="IPR033764">
    <property type="entry name" value="Sdr_B"/>
</dbReference>
<dbReference type="Pfam" id="PF19078">
    <property type="entry name" value="Big_12"/>
    <property type="match status" value="6"/>
</dbReference>
<dbReference type="Gene3D" id="2.60.40.10">
    <property type="entry name" value="Immunoglobulins"/>
    <property type="match status" value="6"/>
</dbReference>
<evidence type="ECO:0000256" key="2">
    <source>
        <dbReference type="ARBA" id="ARBA00022525"/>
    </source>
</evidence>
<protein>
    <submittedName>
        <fullName evidence="8">Cna protein B-type domain protein</fullName>
    </submittedName>
</protein>
<evidence type="ECO:0000259" key="7">
    <source>
        <dbReference type="Pfam" id="PF19078"/>
    </source>
</evidence>
<proteinExistence type="predicted"/>
<dbReference type="InterPro" id="IPR044048">
    <property type="entry name" value="Big_12"/>
</dbReference>
<comment type="caution">
    <text evidence="8">The sequence shown here is derived from an EMBL/GenBank/DDBJ whole genome shotgun (WGS) entry which is preliminary data.</text>
</comment>
<feature type="domain" description="Beta-xylosidase C-terminal Concanavalin A-like" evidence="6">
    <location>
        <begin position="2001"/>
        <end position="2177"/>
    </location>
</feature>
<dbReference type="Pfam" id="PF17851">
    <property type="entry name" value="GH43_C2"/>
    <property type="match status" value="1"/>
</dbReference>
<dbReference type="Proteomes" id="UP000050360">
    <property type="component" value="Unassembled WGS sequence"/>
</dbReference>
<feature type="domain" description="Bacterial Ig-like" evidence="7">
    <location>
        <begin position="36"/>
        <end position="131"/>
    </location>
</feature>
<evidence type="ECO:0000259" key="5">
    <source>
        <dbReference type="Pfam" id="PF17802"/>
    </source>
</evidence>
<dbReference type="SUPFAM" id="SSF49899">
    <property type="entry name" value="Concanavalin A-like lectins/glucanases"/>
    <property type="match status" value="4"/>
</dbReference>
<name>A0A0P8A4F1_9EURY</name>
<dbReference type="InterPro" id="IPR013784">
    <property type="entry name" value="Carb-bd-like_fold"/>
</dbReference>
<evidence type="ECO:0000256" key="1">
    <source>
        <dbReference type="ARBA" id="ARBA00004613"/>
    </source>
</evidence>
<organism evidence="8 9">
    <name type="scientific">Candidatus Methanoperedens nitratireducens</name>
    <dbReference type="NCBI Taxonomy" id="1392998"/>
    <lineage>
        <taxon>Archaea</taxon>
        <taxon>Methanobacteriati</taxon>
        <taxon>Methanobacteriota</taxon>
        <taxon>Stenosarchaea group</taxon>
        <taxon>Methanomicrobia</taxon>
        <taxon>Methanosarcinales</taxon>
        <taxon>ANME-2 cluster</taxon>
        <taxon>Candidatus Methanoperedentaceae</taxon>
        <taxon>Candidatus Methanoperedens</taxon>
    </lineage>
</organism>
<evidence type="ECO:0000256" key="3">
    <source>
        <dbReference type="ARBA" id="ARBA00022729"/>
    </source>
</evidence>
<dbReference type="InterPro" id="IPR006626">
    <property type="entry name" value="PbH1"/>
</dbReference>
<dbReference type="EMBL" id="LKCM01000183">
    <property type="protein sequence ID" value="KPQ43049.1"/>
    <property type="molecule type" value="Genomic_DNA"/>
</dbReference>
<evidence type="ECO:0000259" key="4">
    <source>
        <dbReference type="Pfam" id="PF17210"/>
    </source>
</evidence>
<dbReference type="Gene3D" id="2.60.40.1120">
    <property type="entry name" value="Carboxypeptidase-like, regulatory domain"/>
    <property type="match status" value="1"/>
</dbReference>
<dbReference type="InterPro" id="IPR009784">
    <property type="entry name" value="DUF1349"/>
</dbReference>
<dbReference type="Pfam" id="PF07081">
    <property type="entry name" value="DUF1349"/>
    <property type="match status" value="1"/>
</dbReference>
<dbReference type="SUPFAM" id="SSF49478">
    <property type="entry name" value="Cna protein B-type domain"/>
    <property type="match status" value="3"/>
</dbReference>
<dbReference type="Pfam" id="PF17802">
    <property type="entry name" value="SpaA"/>
    <property type="match status" value="1"/>
</dbReference>
<feature type="domain" description="Bacterial Ig-like" evidence="7">
    <location>
        <begin position="424"/>
        <end position="518"/>
    </location>
</feature>
<dbReference type="GO" id="GO:0005576">
    <property type="term" value="C:extracellular region"/>
    <property type="evidence" value="ECO:0007669"/>
    <property type="project" value="UniProtKB-SubCell"/>
</dbReference>
<keyword evidence="3" id="KW-0732">Signal</keyword>
<feature type="domain" description="Bacterial Ig-like" evidence="7">
    <location>
        <begin position="521"/>
        <end position="616"/>
    </location>
</feature>
<gene>
    <name evidence="8" type="ORF">MPEBLZ_02392</name>
</gene>
<feature type="non-terminal residue" evidence="8">
    <location>
        <position position="2260"/>
    </location>
</feature>
<feature type="domain" description="SD-repeat containing protein B" evidence="4">
    <location>
        <begin position="1622"/>
        <end position="1703"/>
    </location>
</feature>
<evidence type="ECO:0000259" key="6">
    <source>
        <dbReference type="Pfam" id="PF17851"/>
    </source>
</evidence>
<dbReference type="Gene3D" id="2.60.120.200">
    <property type="match status" value="4"/>
</dbReference>
<dbReference type="SUPFAM" id="SSF49452">
    <property type="entry name" value="Starch-binding domain-like"/>
    <property type="match status" value="4"/>
</dbReference>
<keyword evidence="2" id="KW-0964">Secreted</keyword>
<accession>A0A0P8A4F1</accession>
<dbReference type="InterPro" id="IPR041033">
    <property type="entry name" value="SpaA_PFL_dom_1"/>
</dbReference>
<feature type="domain" description="Bacterial Ig-like" evidence="7">
    <location>
        <begin position="230"/>
        <end position="325"/>
    </location>
</feature>
<dbReference type="Pfam" id="PF17210">
    <property type="entry name" value="SdrD_B"/>
    <property type="match status" value="2"/>
</dbReference>
<dbReference type="PANTHER" id="PTHR34677:SF3">
    <property type="entry name" value="BACTERIAL IG-LIKE DOMAIN-CONTAINING PROTEIN"/>
    <property type="match status" value="1"/>
</dbReference>
<feature type="domain" description="SpaA-like prealbumin fold" evidence="5">
    <location>
        <begin position="1524"/>
        <end position="1606"/>
    </location>
</feature>
<feature type="domain" description="Bacterial Ig-like" evidence="7">
    <location>
        <begin position="328"/>
        <end position="419"/>
    </location>
</feature>
<feature type="domain" description="SD-repeat containing protein B" evidence="4">
    <location>
        <begin position="967"/>
        <end position="1039"/>
    </location>
</feature>
<dbReference type="InterPro" id="IPR041542">
    <property type="entry name" value="GH43_C2"/>
</dbReference>
<feature type="non-terminal residue" evidence="8">
    <location>
        <position position="1"/>
    </location>
</feature>
<dbReference type="SMART" id="SM00710">
    <property type="entry name" value="PbH1"/>
    <property type="match status" value="7"/>
</dbReference>
<feature type="domain" description="Bacterial Ig-like" evidence="7">
    <location>
        <begin position="133"/>
        <end position="228"/>
    </location>
</feature>